<feature type="domain" description="Lon N-terminal" evidence="8">
    <location>
        <begin position="98"/>
        <end position="441"/>
    </location>
</feature>
<dbReference type="CDD" id="cd15777">
    <property type="entry name" value="CRBN_C_like"/>
    <property type="match status" value="1"/>
</dbReference>
<gene>
    <name evidence="10" type="ORF">C4D60_Mb06t22910</name>
</gene>
<evidence type="ECO:0000259" key="8">
    <source>
        <dbReference type="PROSITE" id="PS51787"/>
    </source>
</evidence>
<evidence type="ECO:0000256" key="4">
    <source>
        <dbReference type="ARBA" id="ARBA00030079"/>
    </source>
</evidence>
<dbReference type="Pfam" id="PF02190">
    <property type="entry name" value="LON_substr_bdg"/>
    <property type="match status" value="1"/>
</dbReference>
<dbReference type="GO" id="GO:0031464">
    <property type="term" value="C:Cul4A-RING E3 ubiquitin ligase complex"/>
    <property type="evidence" value="ECO:0007669"/>
    <property type="project" value="TreeGrafter"/>
</dbReference>
<dbReference type="InterPro" id="IPR003111">
    <property type="entry name" value="Lon_prtase_N"/>
</dbReference>
<feature type="region of interest" description="Disordered" evidence="7">
    <location>
        <begin position="274"/>
        <end position="319"/>
    </location>
</feature>
<dbReference type="EMBL" id="PYDT01000009">
    <property type="protein sequence ID" value="THU50686.1"/>
    <property type="molecule type" value="Genomic_DNA"/>
</dbReference>
<comment type="similarity">
    <text evidence="1">Belongs to the CRBN family.</text>
</comment>
<dbReference type="UniPathway" id="UPA00143"/>
<dbReference type="Gene3D" id="1.20.58.1480">
    <property type="match status" value="1"/>
</dbReference>
<dbReference type="PANTHER" id="PTHR14255:SF4">
    <property type="entry name" value="PROTEIN CEREBLON"/>
    <property type="match status" value="1"/>
</dbReference>
<evidence type="ECO:0000256" key="1">
    <source>
        <dbReference type="ARBA" id="ARBA00005293"/>
    </source>
</evidence>
<evidence type="ECO:0000259" key="9">
    <source>
        <dbReference type="PROSITE" id="PS51788"/>
    </source>
</evidence>
<evidence type="ECO:0000256" key="3">
    <source>
        <dbReference type="ARBA" id="ARBA00014394"/>
    </source>
</evidence>
<dbReference type="GO" id="GO:0046872">
    <property type="term" value="F:metal ion binding"/>
    <property type="evidence" value="ECO:0007669"/>
    <property type="project" value="UniProtKB-KW"/>
</dbReference>
<evidence type="ECO:0000313" key="11">
    <source>
        <dbReference type="Proteomes" id="UP000317650"/>
    </source>
</evidence>
<dbReference type="InterPro" id="IPR046336">
    <property type="entry name" value="Lon_prtase_N_sf"/>
</dbReference>
<feature type="region of interest" description="Disordered" evidence="7">
    <location>
        <begin position="31"/>
        <end position="52"/>
    </location>
</feature>
<reference evidence="10 11" key="1">
    <citation type="journal article" date="2019" name="Nat. Plants">
        <title>Genome sequencing of Musa balbisiana reveals subgenome evolution and function divergence in polyploid bananas.</title>
        <authorList>
            <person name="Yao X."/>
        </authorList>
    </citation>
    <scope>NUCLEOTIDE SEQUENCE [LARGE SCALE GENOMIC DNA]</scope>
    <source>
        <strain evidence="11">cv. DH-PKW</strain>
        <tissue evidence="10">Leaves</tissue>
    </source>
</reference>
<name>A0A4V4H440_MUSBA</name>
<protein>
    <recommendedName>
        <fullName evidence="3">Protein cereblon</fullName>
    </recommendedName>
    <alternativeName>
        <fullName evidence="4">Protein ohgata</fullName>
    </alternativeName>
</protein>
<evidence type="ECO:0000256" key="2">
    <source>
        <dbReference type="ARBA" id="ARBA00009142"/>
    </source>
</evidence>
<dbReference type="Proteomes" id="UP000317650">
    <property type="component" value="Chromosome 6"/>
</dbReference>
<proteinExistence type="inferred from homology"/>
<dbReference type="Gene3D" id="2.170.150.20">
    <property type="entry name" value="Peptide methionine sulfoxide reductase"/>
    <property type="match status" value="1"/>
</dbReference>
<comment type="subunit">
    <text evidence="6">Likely a component of a DCX (DDB1-CUL4-X-box) protein ligase complex. May interact with pic/DDB1.</text>
</comment>
<comment type="similarity">
    <text evidence="2">Belongs to the 4-toluene sulfonate uptake permease (TSUP) (TC 2.A.102) family.</text>
</comment>
<dbReference type="FunFam" id="2.170.150.20:FF:000005">
    <property type="entry name" value="Blast:Protein cereblon homolog"/>
    <property type="match status" value="1"/>
</dbReference>
<evidence type="ECO:0000256" key="7">
    <source>
        <dbReference type="SAM" id="MobiDB-lite"/>
    </source>
</evidence>
<comment type="caution">
    <text evidence="10">The sequence shown here is derived from an EMBL/GenBank/DDBJ whole genome shotgun (WGS) entry which is preliminary data.</text>
</comment>
<keyword evidence="11" id="KW-1185">Reference proteome</keyword>
<dbReference type="PROSITE" id="PS51787">
    <property type="entry name" value="LON_N"/>
    <property type="match status" value="1"/>
</dbReference>
<evidence type="ECO:0000313" key="10">
    <source>
        <dbReference type="EMBL" id="THU50686.1"/>
    </source>
</evidence>
<dbReference type="GO" id="GO:0016567">
    <property type="term" value="P:protein ubiquitination"/>
    <property type="evidence" value="ECO:0007669"/>
    <property type="project" value="UniProtKB-UniPathway"/>
</dbReference>
<dbReference type="InterPro" id="IPR034750">
    <property type="entry name" value="CULT"/>
</dbReference>
<organism evidence="10 11">
    <name type="scientific">Musa balbisiana</name>
    <name type="common">Banana</name>
    <dbReference type="NCBI Taxonomy" id="52838"/>
    <lineage>
        <taxon>Eukaryota</taxon>
        <taxon>Viridiplantae</taxon>
        <taxon>Streptophyta</taxon>
        <taxon>Embryophyta</taxon>
        <taxon>Tracheophyta</taxon>
        <taxon>Spermatophyta</taxon>
        <taxon>Magnoliopsida</taxon>
        <taxon>Liliopsida</taxon>
        <taxon>Zingiberales</taxon>
        <taxon>Musaceae</taxon>
        <taxon>Musa</taxon>
    </lineage>
</organism>
<dbReference type="GO" id="GO:0005634">
    <property type="term" value="C:nucleus"/>
    <property type="evidence" value="ECO:0007669"/>
    <property type="project" value="UniProtKB-SubCell"/>
</dbReference>
<evidence type="ECO:0000256" key="6">
    <source>
        <dbReference type="ARBA" id="ARBA00046796"/>
    </source>
</evidence>
<dbReference type="FunFam" id="2.30.130.40:FF:000009">
    <property type="entry name" value="ATP-dependent protease La domain-containing protein"/>
    <property type="match status" value="1"/>
</dbReference>
<dbReference type="FunFam" id="1.20.58.1480:FF:000007">
    <property type="entry name" value="Lon protease homolog"/>
    <property type="match status" value="1"/>
</dbReference>
<dbReference type="PROSITE" id="PS51788">
    <property type="entry name" value="CULT"/>
    <property type="match status" value="1"/>
</dbReference>
<dbReference type="SUPFAM" id="SSF88697">
    <property type="entry name" value="PUA domain-like"/>
    <property type="match status" value="1"/>
</dbReference>
<dbReference type="STRING" id="52838.A0A4V4H440"/>
<evidence type="ECO:0000256" key="5">
    <source>
        <dbReference type="ARBA" id="ARBA00046075"/>
    </source>
</evidence>
<dbReference type="Gene3D" id="2.30.130.40">
    <property type="entry name" value="LON domain-like"/>
    <property type="match status" value="1"/>
</dbReference>
<accession>A0A4V4H440</accession>
<feature type="compositionally biased region" description="Basic and acidic residues" evidence="7">
    <location>
        <begin position="300"/>
        <end position="309"/>
    </location>
</feature>
<sequence length="552" mass="62369">MRGMDEGRLLEHERLQMEQIRELDMEELQVEEVDSNHHGDSDDDDDSTFTSSHGYRGARPVGGFTYNTCLASLHSYLGEVDDTHGRLLFLDGGAILNLPMFYLEGVVLFPEATLPLRVIQPRFIAAVEKALSQSDAPCTIGVVRVHWHPDDGRLRFALTGTTAEIRQYRRLDDGSLNVVARGQQRFRLRRRWVDAEGAPCGEVQIVQEDTPVRTPKEAFARLASISNFQRPSFAHVTPSSGSPFKQHGHEDAETSWDCMSYGSITSDHSMDMRVSLSPSDSGDSPCIFERSAEPSSVDDEFMHEQDGRHKNSVSKISGKSSQSCKYGIEWSPRERSDDGEKMESNLATSESKWQFNAPMTFLPYWAYQMYDSYSLARRAADLWRKIIGNPRLDNYARKPDLLSFYIASKLPMSEATRQELLEIDGISYRLRREIQLLNGFNLIRCKICQVLIAKRSDMVVMSSDGPLNAYVNPHGFVHETITVCCASGLELRGRPVKEHSWFPGYAWTIADCDMCGSNIGWLFTATKKHLLPKSFWGIRSASVVDDTHKDTE</sequence>
<dbReference type="AlphaFoldDB" id="A0A4V4H440"/>
<feature type="domain" description="CULT" evidence="9">
    <location>
        <begin position="440"/>
        <end position="547"/>
    </location>
</feature>
<dbReference type="PANTHER" id="PTHR14255">
    <property type="entry name" value="CEREBLON"/>
    <property type="match status" value="1"/>
</dbReference>
<comment type="function">
    <text evidence="5">Substrate recognition component of a DCX (DDB1-CUL4-X-box) E3 protein ligase complex that mediates the ubiquitination and subsequent proteasomal degradation of target proteins. Has an essential role in mediating growth by negatively regulating insulin signaling. It also has a role in maintaining presynaptic function in the neuromuscular junction synapses of third-instar larvae.</text>
</comment>
<dbReference type="SMART" id="SM00464">
    <property type="entry name" value="LON"/>
    <property type="match status" value="1"/>
</dbReference>
<dbReference type="GO" id="GO:0005737">
    <property type="term" value="C:cytoplasm"/>
    <property type="evidence" value="ECO:0007669"/>
    <property type="project" value="UniProtKB-SubCell"/>
</dbReference>
<dbReference type="InterPro" id="IPR015947">
    <property type="entry name" value="PUA-like_sf"/>
</dbReference>